<evidence type="ECO:0000313" key="3">
    <source>
        <dbReference type="EMBL" id="MBK7677725.1"/>
    </source>
</evidence>
<feature type="compositionally biased region" description="Basic and acidic residues" evidence="1">
    <location>
        <begin position="275"/>
        <end position="290"/>
    </location>
</feature>
<feature type="domain" description="FecR protein" evidence="2">
    <location>
        <begin position="78"/>
        <end position="161"/>
    </location>
</feature>
<evidence type="ECO:0000313" key="4">
    <source>
        <dbReference type="Proteomes" id="UP000697998"/>
    </source>
</evidence>
<proteinExistence type="predicted"/>
<evidence type="ECO:0000256" key="1">
    <source>
        <dbReference type="SAM" id="MobiDB-lite"/>
    </source>
</evidence>
<dbReference type="EMBL" id="JADJMH010000040">
    <property type="protein sequence ID" value="MBK7677725.1"/>
    <property type="molecule type" value="Genomic_DNA"/>
</dbReference>
<accession>A0A935Q2A1</accession>
<gene>
    <name evidence="3" type="ORF">IPJ27_24945</name>
</gene>
<dbReference type="Pfam" id="PF04773">
    <property type="entry name" value="FecR"/>
    <property type="match status" value="1"/>
</dbReference>
<protein>
    <submittedName>
        <fullName evidence="3">FecR domain-containing protein</fullName>
    </submittedName>
</protein>
<reference evidence="3 4" key="1">
    <citation type="submission" date="2020-10" db="EMBL/GenBank/DDBJ databases">
        <title>Connecting structure to function with the recovery of over 1000 high-quality activated sludge metagenome-assembled genomes encoding full-length rRNA genes using long-read sequencing.</title>
        <authorList>
            <person name="Singleton C.M."/>
            <person name="Petriglieri F."/>
            <person name="Kristensen J.M."/>
            <person name="Kirkegaard R.H."/>
            <person name="Michaelsen T.Y."/>
            <person name="Andersen M.H."/>
            <person name="Karst S.M."/>
            <person name="Dueholm M.S."/>
            <person name="Nielsen P.H."/>
            <person name="Albertsen M."/>
        </authorList>
    </citation>
    <scope>NUCLEOTIDE SEQUENCE [LARGE SCALE GENOMIC DNA]</scope>
    <source>
        <strain evidence="3">EsbW_18-Q3-R4-48_BATAC.285</strain>
    </source>
</reference>
<dbReference type="AlphaFoldDB" id="A0A935Q2A1"/>
<organism evidence="3 4">
    <name type="scientific">Candidatus Accumulibacter proximus</name>
    <dbReference type="NCBI Taxonomy" id="2954385"/>
    <lineage>
        <taxon>Bacteria</taxon>
        <taxon>Pseudomonadati</taxon>
        <taxon>Pseudomonadota</taxon>
        <taxon>Betaproteobacteria</taxon>
        <taxon>Candidatus Accumulibacter</taxon>
    </lineage>
</organism>
<name>A0A935Q2A1_9PROT</name>
<dbReference type="Proteomes" id="UP000697998">
    <property type="component" value="Unassembled WGS sequence"/>
</dbReference>
<dbReference type="Gene3D" id="2.60.120.1440">
    <property type="match status" value="1"/>
</dbReference>
<dbReference type="InterPro" id="IPR006860">
    <property type="entry name" value="FecR"/>
</dbReference>
<dbReference type="PANTHER" id="PTHR38731">
    <property type="entry name" value="LIPL45-RELATED LIPOPROTEIN-RELATED"/>
    <property type="match status" value="1"/>
</dbReference>
<feature type="compositionally biased region" description="Polar residues" evidence="1">
    <location>
        <begin position="299"/>
        <end position="316"/>
    </location>
</feature>
<evidence type="ECO:0000259" key="2">
    <source>
        <dbReference type="Pfam" id="PF04773"/>
    </source>
</evidence>
<sequence>MTLPMHPGITHSGWALSLWLRAGWLVVSCLALGGCASITLNAVVEGRLVAGGPIPGVEVTRQGVRSPAQDNMSMQPGDEIRTGPQTAVVLSFIDGARVFVQPGTHIRIGSIFVYFGEVLVKVKGYFQVETRYATAGSEGTQYLVRVEPGDQVRVVVAQGRVGLVSRSGRWNKVILGVGQGAWLVGSDAPLGFPPASPSEIEDIRRRIQELDALVPEPAELGPLLGGGAAVGAGIGLGWLLKDKHRDDAEHSPADPPRGRGRVPVPQDQTSPPIKDPPKDDADRSVTDSLRRRGRVPVEQDQTSTPGLRQRLPSTPQDSDRLR</sequence>
<feature type="region of interest" description="Disordered" evidence="1">
    <location>
        <begin position="245"/>
        <end position="322"/>
    </location>
</feature>
<comment type="caution">
    <text evidence="3">The sequence shown here is derived from an EMBL/GenBank/DDBJ whole genome shotgun (WGS) entry which is preliminary data.</text>
</comment>